<keyword evidence="5" id="KW-1003">Cell membrane</keyword>
<sequence>MILIVDDSPENIISLQKVLEKNDFEVDTALSGEEALKKILKKSYVLIILDVQMPGMDGFEVAEAISGYSKAKETAIIFLSAATANVKLITRGYSSGGLDYISKPVDMNILLLKVKTFYRIYEQSRALNEMQQSLREEIEFRKEAERKKDEFISIASHELKTPMTSIKGYIQLLERSLDKDDKETIRKRLHKVQNQIEKLNILIADLLDISKIESGKLKFNKKYFSFNNLLEHIIEIMQQSNPHVKILKKGNFEAQIYGDEMRLEQVIINFITNAIKYGPDGEEIHITTEMRGDEIYFSVRDFGIGMSEEHQKKIFEKFYRIEETSERFQGLGIGLYICQEIIERHHGKIGANSVPSEGSEFYFQIPAHPKKEA</sequence>
<evidence type="ECO:0000256" key="8">
    <source>
        <dbReference type="ARBA" id="ARBA00022741"/>
    </source>
</evidence>
<dbReference type="InterPro" id="IPR005467">
    <property type="entry name" value="His_kinase_dom"/>
</dbReference>
<feature type="domain" description="Histidine kinase" evidence="15">
    <location>
        <begin position="154"/>
        <end position="369"/>
    </location>
</feature>
<comment type="subcellular location">
    <subcellularLocation>
        <location evidence="2">Cell membrane</location>
    </subcellularLocation>
    <subcellularLocation>
        <location evidence="3">Membrane raft</location>
        <topology evidence="3">Multi-pass membrane protein</topology>
    </subcellularLocation>
</comment>
<dbReference type="FunFam" id="1.10.287.130:FF:000001">
    <property type="entry name" value="Two-component sensor histidine kinase"/>
    <property type="match status" value="1"/>
</dbReference>
<evidence type="ECO:0000256" key="2">
    <source>
        <dbReference type="ARBA" id="ARBA00004236"/>
    </source>
</evidence>
<dbReference type="GO" id="GO:0009927">
    <property type="term" value="F:histidine phosphotransfer kinase activity"/>
    <property type="evidence" value="ECO:0007669"/>
    <property type="project" value="TreeGrafter"/>
</dbReference>
<dbReference type="PANTHER" id="PTHR43047">
    <property type="entry name" value="TWO-COMPONENT HISTIDINE PROTEIN KINASE"/>
    <property type="match status" value="1"/>
</dbReference>
<dbReference type="PROSITE" id="PS50110">
    <property type="entry name" value="RESPONSE_REGULATORY"/>
    <property type="match status" value="1"/>
</dbReference>
<evidence type="ECO:0000256" key="6">
    <source>
        <dbReference type="ARBA" id="ARBA00022553"/>
    </source>
</evidence>
<proteinExistence type="predicted"/>
<gene>
    <name evidence="17" type="ORF">Q73A0000_00720</name>
</gene>
<dbReference type="SMART" id="SM00388">
    <property type="entry name" value="HisKA"/>
    <property type="match status" value="1"/>
</dbReference>
<dbReference type="Proteomes" id="UP000594195">
    <property type="component" value="Chromosome"/>
</dbReference>
<keyword evidence="9 17" id="KW-0418">Kinase</keyword>
<dbReference type="Gene3D" id="3.40.50.2300">
    <property type="match status" value="1"/>
</dbReference>
<keyword evidence="7" id="KW-0808">Transferase</keyword>
<evidence type="ECO:0000259" key="15">
    <source>
        <dbReference type="PROSITE" id="PS50109"/>
    </source>
</evidence>
<evidence type="ECO:0000256" key="4">
    <source>
        <dbReference type="ARBA" id="ARBA00012438"/>
    </source>
</evidence>
<dbReference type="CDD" id="cd00082">
    <property type="entry name" value="HisKA"/>
    <property type="match status" value="1"/>
</dbReference>
<dbReference type="CDD" id="cd00075">
    <property type="entry name" value="HATPase"/>
    <property type="match status" value="1"/>
</dbReference>
<evidence type="ECO:0000259" key="16">
    <source>
        <dbReference type="PROSITE" id="PS50110"/>
    </source>
</evidence>
<evidence type="ECO:0000256" key="13">
    <source>
        <dbReference type="PROSITE-ProRule" id="PRU00169"/>
    </source>
</evidence>
<evidence type="ECO:0000256" key="11">
    <source>
        <dbReference type="ARBA" id="ARBA00023012"/>
    </source>
</evidence>
<dbReference type="InterPro" id="IPR036890">
    <property type="entry name" value="HATPase_C_sf"/>
</dbReference>
<evidence type="ECO:0000256" key="10">
    <source>
        <dbReference type="ARBA" id="ARBA00022840"/>
    </source>
</evidence>
<evidence type="ECO:0000313" key="17">
    <source>
        <dbReference type="EMBL" id="QOW08972.1"/>
    </source>
</evidence>
<keyword evidence="10" id="KW-0067">ATP-binding</keyword>
<dbReference type="GO" id="GO:0005886">
    <property type="term" value="C:plasma membrane"/>
    <property type="evidence" value="ECO:0007669"/>
    <property type="project" value="UniProtKB-SubCell"/>
</dbReference>
<keyword evidence="14" id="KW-0175">Coiled coil</keyword>
<dbReference type="FunFam" id="3.30.565.10:FF:000023">
    <property type="entry name" value="PAS domain-containing sensor histidine kinase"/>
    <property type="match status" value="1"/>
</dbReference>
<dbReference type="SUPFAM" id="SSF52172">
    <property type="entry name" value="CheY-like"/>
    <property type="match status" value="1"/>
</dbReference>
<dbReference type="PRINTS" id="PR00344">
    <property type="entry name" value="BCTRLSENSOR"/>
</dbReference>
<dbReference type="EMBL" id="CP040442">
    <property type="protein sequence ID" value="QOW08972.1"/>
    <property type="molecule type" value="Genomic_DNA"/>
</dbReference>
<protein>
    <recommendedName>
        <fullName evidence="4">histidine kinase</fullName>
        <ecNumber evidence="4">2.7.13.3</ecNumber>
    </recommendedName>
</protein>
<dbReference type="InterPro" id="IPR003661">
    <property type="entry name" value="HisK_dim/P_dom"/>
</dbReference>
<dbReference type="Gene3D" id="1.10.287.130">
    <property type="match status" value="1"/>
</dbReference>
<dbReference type="AlphaFoldDB" id="A0A7M2Y6B4"/>
<evidence type="ECO:0000256" key="14">
    <source>
        <dbReference type="SAM" id="Coils"/>
    </source>
</evidence>
<keyword evidence="6 13" id="KW-0597">Phosphoprotein</keyword>
<evidence type="ECO:0000256" key="5">
    <source>
        <dbReference type="ARBA" id="ARBA00022475"/>
    </source>
</evidence>
<dbReference type="InterPro" id="IPR011006">
    <property type="entry name" value="CheY-like_superfamily"/>
</dbReference>
<evidence type="ECO:0000256" key="7">
    <source>
        <dbReference type="ARBA" id="ARBA00022679"/>
    </source>
</evidence>
<dbReference type="GO" id="GO:0000155">
    <property type="term" value="F:phosphorelay sensor kinase activity"/>
    <property type="evidence" value="ECO:0007669"/>
    <property type="project" value="InterPro"/>
</dbReference>
<feature type="coiled-coil region" evidence="14">
    <location>
        <begin position="182"/>
        <end position="209"/>
    </location>
</feature>
<evidence type="ECO:0000256" key="12">
    <source>
        <dbReference type="ARBA" id="ARBA00023136"/>
    </source>
</evidence>
<dbReference type="Pfam" id="PF00072">
    <property type="entry name" value="Response_reg"/>
    <property type="match status" value="1"/>
</dbReference>
<comment type="catalytic activity">
    <reaction evidence="1">
        <text>ATP + protein L-histidine = ADP + protein N-phospho-L-histidine.</text>
        <dbReference type="EC" id="2.7.13.3"/>
    </reaction>
</comment>
<dbReference type="SMART" id="SM00448">
    <property type="entry name" value="REC"/>
    <property type="match status" value="1"/>
</dbReference>
<keyword evidence="18" id="KW-1185">Reference proteome</keyword>
<evidence type="ECO:0000256" key="9">
    <source>
        <dbReference type="ARBA" id="ARBA00022777"/>
    </source>
</evidence>
<evidence type="ECO:0000256" key="1">
    <source>
        <dbReference type="ARBA" id="ARBA00000085"/>
    </source>
</evidence>
<dbReference type="SMART" id="SM00387">
    <property type="entry name" value="HATPase_c"/>
    <property type="match status" value="1"/>
</dbReference>
<dbReference type="PANTHER" id="PTHR43047:SF72">
    <property type="entry name" value="OSMOSENSING HISTIDINE PROTEIN KINASE SLN1"/>
    <property type="match status" value="1"/>
</dbReference>
<dbReference type="SUPFAM" id="SSF55874">
    <property type="entry name" value="ATPase domain of HSP90 chaperone/DNA topoisomerase II/histidine kinase"/>
    <property type="match status" value="1"/>
</dbReference>
<dbReference type="EC" id="2.7.13.3" evidence="4"/>
<keyword evidence="12" id="KW-0472">Membrane</keyword>
<dbReference type="RefSeq" id="WP_193812182.1">
    <property type="nucleotide sequence ID" value="NZ_CP040442.1"/>
</dbReference>
<dbReference type="GO" id="GO:0005524">
    <property type="term" value="F:ATP binding"/>
    <property type="evidence" value="ECO:0007669"/>
    <property type="project" value="UniProtKB-KW"/>
</dbReference>
<dbReference type="KEGG" id="kfa:Q73A0000_00720"/>
<evidence type="ECO:0000313" key="18">
    <source>
        <dbReference type="Proteomes" id="UP000594195"/>
    </source>
</evidence>
<reference evidence="17 18" key="1">
    <citation type="submission" date="2019-05" db="EMBL/GenBank/DDBJ databases">
        <title>Chryseobacterium sp. isolated from King George Island, maritime Antarctica.</title>
        <authorList>
            <person name="Peng X."/>
        </authorList>
    </citation>
    <scope>NUCLEOTIDE SEQUENCE [LARGE SCALE GENOMIC DNA]</scope>
    <source>
        <strain evidence="17 18">7-3A</strain>
    </source>
</reference>
<dbReference type="PROSITE" id="PS50109">
    <property type="entry name" value="HIS_KIN"/>
    <property type="match status" value="1"/>
</dbReference>
<dbReference type="Gene3D" id="3.30.565.10">
    <property type="entry name" value="Histidine kinase-like ATPase, C-terminal domain"/>
    <property type="match status" value="1"/>
</dbReference>
<evidence type="ECO:0000256" key="3">
    <source>
        <dbReference type="ARBA" id="ARBA00004314"/>
    </source>
</evidence>
<keyword evidence="8" id="KW-0547">Nucleotide-binding</keyword>
<accession>A0A7M2Y6B4</accession>
<feature type="modified residue" description="4-aspartylphosphate" evidence="13">
    <location>
        <position position="50"/>
    </location>
</feature>
<dbReference type="InterPro" id="IPR001789">
    <property type="entry name" value="Sig_transdc_resp-reg_receiver"/>
</dbReference>
<dbReference type="Pfam" id="PF02518">
    <property type="entry name" value="HATPase_c"/>
    <property type="match status" value="1"/>
</dbReference>
<keyword evidence="11" id="KW-0902">Two-component regulatory system</keyword>
<dbReference type="GO" id="GO:0045121">
    <property type="term" value="C:membrane raft"/>
    <property type="evidence" value="ECO:0007669"/>
    <property type="project" value="UniProtKB-SubCell"/>
</dbReference>
<name>A0A7M2Y6B4_9FLAO</name>
<dbReference type="InterPro" id="IPR003594">
    <property type="entry name" value="HATPase_dom"/>
</dbReference>
<dbReference type="Pfam" id="PF00512">
    <property type="entry name" value="HisKA"/>
    <property type="match status" value="1"/>
</dbReference>
<organism evidence="17 18">
    <name type="scientific">Kaistella flava</name>
    <name type="common">ex Peng et al. 2021</name>
    <dbReference type="NCBI Taxonomy" id="2038776"/>
    <lineage>
        <taxon>Bacteria</taxon>
        <taxon>Pseudomonadati</taxon>
        <taxon>Bacteroidota</taxon>
        <taxon>Flavobacteriia</taxon>
        <taxon>Flavobacteriales</taxon>
        <taxon>Weeksellaceae</taxon>
        <taxon>Chryseobacterium group</taxon>
        <taxon>Kaistella</taxon>
    </lineage>
</organism>
<dbReference type="InterPro" id="IPR004358">
    <property type="entry name" value="Sig_transdc_His_kin-like_C"/>
</dbReference>
<feature type="domain" description="Response regulatory" evidence="16">
    <location>
        <begin position="1"/>
        <end position="118"/>
    </location>
</feature>